<protein>
    <recommendedName>
        <fullName evidence="3">Glycosyltransferase</fullName>
    </recommendedName>
</protein>
<name>A0ABR8IVX2_APHFL</name>
<sequence>MVHLLVGINNNSQQWVEALGFSASRPRLPLPYGFGAAFYQNGHHLSAVDFSSPRTETNNQNLFKSIHREQNIVKALGSVDAGLLWASEGIKATFKQAWLQPPRRKVILASYVWNLDTLPNIRLRRLGIATHWAALLAKALVVMTSEQKQMARQMLPDYLPVIKFTCGIDTKFYRSQSDWFDVPESERKTVENLLGSPYVIMPGDEQRCHSHALEILTRSNLRLVRISQYSKDKDAKWFRQEILNRGLTERCFFFERISYPFLRFLLHHASVYAGLVDSTWQPAGWTVACEALASGLPIVLYQGLVSNELSSLGAGQFLHSIPMGDTRAFQIELESLVSQPKIYEINREIQNFAAKNLDLEKTGELFVKEIAHIFI</sequence>
<accession>A0ABR8IVX2</accession>
<dbReference type="Gene3D" id="3.40.50.2000">
    <property type="entry name" value="Glycogen Phosphorylase B"/>
    <property type="match status" value="1"/>
</dbReference>
<dbReference type="RefSeq" id="WP_190589156.1">
    <property type="nucleotide sequence ID" value="NZ_JACJTM010000038.1"/>
</dbReference>
<reference evidence="1 2" key="1">
    <citation type="journal article" date="2020" name="ISME J.">
        <title>Comparative genomics reveals insights into cyanobacterial evolution and habitat adaptation.</title>
        <authorList>
            <person name="Chen M.Y."/>
            <person name="Teng W.K."/>
            <person name="Zhao L."/>
            <person name="Hu C.X."/>
            <person name="Zhou Y.K."/>
            <person name="Han B.P."/>
            <person name="Song L.R."/>
            <person name="Shu W.S."/>
        </authorList>
    </citation>
    <scope>NUCLEOTIDE SEQUENCE [LARGE SCALE GENOMIC DNA]</scope>
    <source>
        <strain evidence="1 2">FACHB-1249</strain>
    </source>
</reference>
<proteinExistence type="predicted"/>
<evidence type="ECO:0008006" key="3">
    <source>
        <dbReference type="Google" id="ProtNLM"/>
    </source>
</evidence>
<evidence type="ECO:0000313" key="1">
    <source>
        <dbReference type="EMBL" id="MBD2686659.1"/>
    </source>
</evidence>
<comment type="caution">
    <text evidence="1">The sequence shown here is derived from an EMBL/GenBank/DDBJ whole genome shotgun (WGS) entry which is preliminary data.</text>
</comment>
<evidence type="ECO:0000313" key="2">
    <source>
        <dbReference type="Proteomes" id="UP000660270"/>
    </source>
</evidence>
<dbReference type="Proteomes" id="UP000660270">
    <property type="component" value="Unassembled WGS sequence"/>
</dbReference>
<gene>
    <name evidence="1" type="ORF">H6G43_15870</name>
</gene>
<dbReference type="SUPFAM" id="SSF53756">
    <property type="entry name" value="UDP-Glycosyltransferase/glycogen phosphorylase"/>
    <property type="match status" value="1"/>
</dbReference>
<organism evidence="1 2">
    <name type="scientific">Aphanizomenon flos-aquae FACHB-1249</name>
    <dbReference type="NCBI Taxonomy" id="2692889"/>
    <lineage>
        <taxon>Bacteria</taxon>
        <taxon>Bacillati</taxon>
        <taxon>Cyanobacteriota</taxon>
        <taxon>Cyanophyceae</taxon>
        <taxon>Nostocales</taxon>
        <taxon>Aphanizomenonaceae</taxon>
        <taxon>Aphanizomenon</taxon>
    </lineage>
</organism>
<dbReference type="EMBL" id="JACJTM010000038">
    <property type="protein sequence ID" value="MBD2686659.1"/>
    <property type="molecule type" value="Genomic_DNA"/>
</dbReference>
<keyword evidence="2" id="KW-1185">Reference proteome</keyword>